<name>A0AAV4R0H6_CAEEX</name>
<protein>
    <submittedName>
        <fullName evidence="1">Cilia- and flagella-associated protein 43</fullName>
    </submittedName>
</protein>
<keyword evidence="1" id="KW-0969">Cilium</keyword>
<keyword evidence="1" id="KW-0966">Cell projection</keyword>
<evidence type="ECO:0000313" key="2">
    <source>
        <dbReference type="Proteomes" id="UP001054945"/>
    </source>
</evidence>
<accession>A0AAV4R0H6</accession>
<keyword evidence="2" id="KW-1185">Reference proteome</keyword>
<gene>
    <name evidence="1" type="primary">CFAP43_2</name>
    <name evidence="1" type="ORF">CEXT_73561</name>
</gene>
<reference evidence="1 2" key="1">
    <citation type="submission" date="2021-06" db="EMBL/GenBank/DDBJ databases">
        <title>Caerostris extrusa draft genome.</title>
        <authorList>
            <person name="Kono N."/>
            <person name="Arakawa K."/>
        </authorList>
    </citation>
    <scope>NUCLEOTIDE SEQUENCE [LARGE SCALE GENOMIC DNA]</scope>
</reference>
<dbReference type="Proteomes" id="UP001054945">
    <property type="component" value="Unassembled WGS sequence"/>
</dbReference>
<proteinExistence type="predicted"/>
<dbReference type="AlphaFoldDB" id="A0AAV4R0H6"/>
<evidence type="ECO:0000313" key="1">
    <source>
        <dbReference type="EMBL" id="GIY14549.1"/>
    </source>
</evidence>
<organism evidence="1 2">
    <name type="scientific">Caerostris extrusa</name>
    <name type="common">Bark spider</name>
    <name type="synonym">Caerostris bankana</name>
    <dbReference type="NCBI Taxonomy" id="172846"/>
    <lineage>
        <taxon>Eukaryota</taxon>
        <taxon>Metazoa</taxon>
        <taxon>Ecdysozoa</taxon>
        <taxon>Arthropoda</taxon>
        <taxon>Chelicerata</taxon>
        <taxon>Arachnida</taxon>
        <taxon>Araneae</taxon>
        <taxon>Araneomorphae</taxon>
        <taxon>Entelegynae</taxon>
        <taxon>Araneoidea</taxon>
        <taxon>Araneidae</taxon>
        <taxon>Caerostris</taxon>
    </lineage>
</organism>
<comment type="caution">
    <text evidence="1">The sequence shown here is derived from an EMBL/GenBank/DDBJ whole genome shotgun (WGS) entry which is preliminary data.</text>
</comment>
<keyword evidence="1" id="KW-0282">Flagellum</keyword>
<dbReference type="EMBL" id="BPLR01007102">
    <property type="protein sequence ID" value="GIY14549.1"/>
    <property type="molecule type" value="Genomic_DNA"/>
</dbReference>
<sequence length="169" mass="19273">MDEDYEKYFSAATEITKWIKDAKSSILVGSVFFRYMHENRLESNIEVPVVISATTAQLETEFPNKLAFNYLFFIGKYHLEGLNSILSVAGESKLQALQKKGKTEIQIERGINRLKIINLKLRDAKSDLEMVQNTPLGREVLNAIQDPKGFGPHVKINELVTTNELEKRN</sequence>